<evidence type="ECO:0000313" key="5">
    <source>
        <dbReference type="Proteomes" id="UP000228380"/>
    </source>
</evidence>
<name>A0A8B7BLX2_PHODC</name>
<feature type="region of interest" description="Disordered" evidence="2">
    <location>
        <begin position="225"/>
        <end position="272"/>
    </location>
</feature>
<dbReference type="GO" id="GO:0003677">
    <property type="term" value="F:DNA binding"/>
    <property type="evidence" value="ECO:0007669"/>
    <property type="project" value="UniProtKB-UniRule"/>
</dbReference>
<dbReference type="OrthoDB" id="338531at2759"/>
<evidence type="ECO:0000313" key="6">
    <source>
        <dbReference type="RefSeq" id="XP_008781236.1"/>
    </source>
</evidence>
<evidence type="ECO:0000259" key="3">
    <source>
        <dbReference type="PROSITE" id="PS50118"/>
    </source>
</evidence>
<dbReference type="Proteomes" id="UP000228380">
    <property type="component" value="Unplaced"/>
</dbReference>
<keyword evidence="1" id="KW-0539">Nucleus</keyword>
<dbReference type="InterPro" id="IPR036431">
    <property type="entry name" value="ARID_dom_sf"/>
</dbReference>
<dbReference type="CDD" id="cd22009">
    <property type="entry name" value="HMG-box_AtHMGB9-like"/>
    <property type="match status" value="1"/>
</dbReference>
<dbReference type="InterPro" id="IPR036910">
    <property type="entry name" value="HMG_box_dom_sf"/>
</dbReference>
<dbReference type="PROSITE" id="PS50118">
    <property type="entry name" value="HMG_BOX_2"/>
    <property type="match status" value="1"/>
</dbReference>
<dbReference type="PANTHER" id="PTHR46691:SF1">
    <property type="entry name" value="AT-RICH INTERACTIVE DOMAIN-CONTAINING PROTEIN 2"/>
    <property type="match status" value="1"/>
</dbReference>
<dbReference type="SUPFAM" id="SSF47095">
    <property type="entry name" value="HMG-box"/>
    <property type="match status" value="1"/>
</dbReference>
<dbReference type="CDD" id="cd16872">
    <property type="entry name" value="ARID_HMGB9-like"/>
    <property type="match status" value="1"/>
</dbReference>
<feature type="region of interest" description="Disordered" evidence="2">
    <location>
        <begin position="159"/>
        <end position="183"/>
    </location>
</feature>
<dbReference type="SUPFAM" id="SSF46774">
    <property type="entry name" value="ARID-like"/>
    <property type="match status" value="1"/>
</dbReference>
<dbReference type="KEGG" id="pda:103701064"/>
<dbReference type="AlphaFoldDB" id="A0A8B7BLX2"/>
<organism evidence="5 6">
    <name type="scientific">Phoenix dactylifera</name>
    <name type="common">Date palm</name>
    <dbReference type="NCBI Taxonomy" id="42345"/>
    <lineage>
        <taxon>Eukaryota</taxon>
        <taxon>Viridiplantae</taxon>
        <taxon>Streptophyta</taxon>
        <taxon>Embryophyta</taxon>
        <taxon>Tracheophyta</taxon>
        <taxon>Spermatophyta</taxon>
        <taxon>Magnoliopsida</taxon>
        <taxon>Liliopsida</taxon>
        <taxon>Arecaceae</taxon>
        <taxon>Coryphoideae</taxon>
        <taxon>Phoeniceae</taxon>
        <taxon>Phoenix</taxon>
    </lineage>
</organism>
<dbReference type="InterPro" id="IPR045303">
    <property type="entry name" value="ARID_HMGB9-like"/>
</dbReference>
<gene>
    <name evidence="6" type="primary">LOC103701064</name>
</gene>
<evidence type="ECO:0000256" key="1">
    <source>
        <dbReference type="PROSITE-ProRule" id="PRU00267"/>
    </source>
</evidence>
<dbReference type="PANTHER" id="PTHR46691">
    <property type="entry name" value="HIGH MOBILITY GROUP B PROTEIN 9"/>
    <property type="match status" value="1"/>
</dbReference>
<accession>A0A8B7BLX2</accession>
<dbReference type="Pfam" id="PF01388">
    <property type="entry name" value="ARID"/>
    <property type="match status" value="1"/>
</dbReference>
<evidence type="ECO:0000259" key="4">
    <source>
        <dbReference type="PROSITE" id="PS51011"/>
    </source>
</evidence>
<dbReference type="Pfam" id="PF00505">
    <property type="entry name" value="HMG_box"/>
    <property type="match status" value="1"/>
</dbReference>
<reference evidence="6" key="1">
    <citation type="submission" date="2025-08" db="UniProtKB">
        <authorList>
            <consortium name="RefSeq"/>
        </authorList>
    </citation>
    <scope>IDENTIFICATION</scope>
    <source>
        <tissue evidence="6">Young leaves</tissue>
    </source>
</reference>
<feature type="domain" description="HMG box" evidence="3">
    <location>
        <begin position="265"/>
        <end position="332"/>
    </location>
</feature>
<proteinExistence type="predicted"/>
<dbReference type="InterPro" id="IPR001606">
    <property type="entry name" value="ARID_dom"/>
</dbReference>
<feature type="domain" description="ARID" evidence="4">
    <location>
        <begin position="43"/>
        <end position="134"/>
    </location>
</feature>
<feature type="DNA-binding region" description="HMG box" evidence="1">
    <location>
        <begin position="265"/>
        <end position="332"/>
    </location>
</feature>
<dbReference type="SMART" id="SM00501">
    <property type="entry name" value="BRIGHT"/>
    <property type="match status" value="1"/>
</dbReference>
<dbReference type="Gene3D" id="1.10.30.10">
    <property type="entry name" value="High mobility group box domain"/>
    <property type="match status" value="1"/>
</dbReference>
<dbReference type="PROSITE" id="PS51011">
    <property type="entry name" value="ARID"/>
    <property type="match status" value="1"/>
</dbReference>
<sequence>MGEEIRIEEVGMREMEEIERAMAVQVMKEKVYPPRLHSHEDVANDKALFMNSLRRFHSSMGTKFSIPVLGGKEIDLHLLYKEVTQRGGLDKVILEKRWRDVIAAFGFPPTTTSASYVLRKYYLSLLHHYEQVYFFGAQGAPIPPSASSLTKTPKIKVERTLVSSESTTKKTGRRKRSEHPQQSKESCCFTVTGSIVRKFEYGYLVTVQIGPETLHGVLYHVKQPGEASPSTHVLPPLNAAAANGTLTEDRRRKKRKRRGSDPARPKPSRSAYNFYFAEQHSKLKALYPQREKEYSKMIGETWSRLTEEERLVYQARRDEDKERYIREMEEYREKQKLQQQSKEVKEAEPSNVN</sequence>
<dbReference type="SMART" id="SM01014">
    <property type="entry name" value="ARID"/>
    <property type="match status" value="1"/>
</dbReference>
<dbReference type="RefSeq" id="XP_008781236.1">
    <property type="nucleotide sequence ID" value="XM_008783014.2"/>
</dbReference>
<keyword evidence="5" id="KW-1185">Reference proteome</keyword>
<keyword evidence="1" id="KW-0238">DNA-binding</keyword>
<dbReference type="SMART" id="SM00398">
    <property type="entry name" value="HMG"/>
    <property type="match status" value="1"/>
</dbReference>
<protein>
    <submittedName>
        <fullName evidence="6">High mobility group B protein 9</fullName>
    </submittedName>
</protein>
<dbReference type="Gene3D" id="1.10.150.60">
    <property type="entry name" value="ARID DNA-binding domain"/>
    <property type="match status" value="1"/>
</dbReference>
<dbReference type="GO" id="GO:0005634">
    <property type="term" value="C:nucleus"/>
    <property type="evidence" value="ECO:0007669"/>
    <property type="project" value="UniProtKB-UniRule"/>
</dbReference>
<evidence type="ECO:0000256" key="2">
    <source>
        <dbReference type="SAM" id="MobiDB-lite"/>
    </source>
</evidence>
<dbReference type="InterPro" id="IPR009071">
    <property type="entry name" value="HMG_box_dom"/>
</dbReference>
<feature type="region of interest" description="Disordered" evidence="2">
    <location>
        <begin position="332"/>
        <end position="353"/>
    </location>
</feature>
<dbReference type="GeneID" id="103701064"/>